<feature type="region of interest" description="Disordered" evidence="1">
    <location>
        <begin position="27"/>
        <end position="49"/>
    </location>
</feature>
<reference evidence="3 4" key="1">
    <citation type="submission" date="2020-12" db="EMBL/GenBank/DDBJ databases">
        <title>FDA dAtabase for Regulatory Grade micrObial Sequences (FDA-ARGOS): Supporting development and validation of Infectious Disease Dx tests.</title>
        <authorList>
            <person name="Sproer C."/>
            <person name="Gronow S."/>
            <person name="Severitt S."/>
            <person name="Schroder I."/>
            <person name="Tallon L."/>
            <person name="Sadzewicz L."/>
            <person name="Zhao X."/>
            <person name="Boylan J."/>
            <person name="Ott S."/>
            <person name="Bowen H."/>
            <person name="Vavikolanu K."/>
            <person name="Mehta A."/>
            <person name="Aluvathingal J."/>
            <person name="Nadendla S."/>
            <person name="Lowell S."/>
            <person name="Myers T."/>
            <person name="Yan Y."/>
            <person name="Sichtig H."/>
        </authorList>
    </citation>
    <scope>NUCLEOTIDE SEQUENCE [LARGE SCALE GENOMIC DNA]</scope>
    <source>
        <strain evidence="3 4">FDAARGOS_990</strain>
    </source>
</reference>
<evidence type="ECO:0000256" key="2">
    <source>
        <dbReference type="SAM" id="SignalP"/>
    </source>
</evidence>
<feature type="chain" id="PRO_5032843945" description="Lipoprotein" evidence="2">
    <location>
        <begin position="16"/>
        <end position="190"/>
    </location>
</feature>
<protein>
    <recommendedName>
        <fullName evidence="5">Lipoprotein</fullName>
    </recommendedName>
</protein>
<organism evidence="3 4">
    <name type="scientific">Brevibacterium casei</name>
    <dbReference type="NCBI Taxonomy" id="33889"/>
    <lineage>
        <taxon>Bacteria</taxon>
        <taxon>Bacillati</taxon>
        <taxon>Actinomycetota</taxon>
        <taxon>Actinomycetes</taxon>
        <taxon>Micrococcales</taxon>
        <taxon>Brevibacteriaceae</taxon>
        <taxon>Brevibacterium</taxon>
    </lineage>
</organism>
<dbReference type="EMBL" id="CP065989">
    <property type="protein sequence ID" value="QQB15965.1"/>
    <property type="molecule type" value="Genomic_DNA"/>
</dbReference>
<evidence type="ECO:0008006" key="5">
    <source>
        <dbReference type="Google" id="ProtNLM"/>
    </source>
</evidence>
<dbReference type="Proteomes" id="UP000595374">
    <property type="component" value="Chromosome"/>
</dbReference>
<dbReference type="AlphaFoldDB" id="A0A7T4DJZ0"/>
<gene>
    <name evidence="3" type="ORF">I6H47_02880</name>
</gene>
<name>A0A7T4DJZ0_9MICO</name>
<feature type="signal peptide" evidence="2">
    <location>
        <begin position="1"/>
        <end position="15"/>
    </location>
</feature>
<evidence type="ECO:0000256" key="1">
    <source>
        <dbReference type="SAM" id="MobiDB-lite"/>
    </source>
</evidence>
<keyword evidence="2" id="KW-0732">Signal</keyword>
<proteinExistence type="predicted"/>
<evidence type="ECO:0000313" key="3">
    <source>
        <dbReference type="EMBL" id="QQB15965.1"/>
    </source>
</evidence>
<sequence length="190" mass="20176">MVACACALALLVALAACGPDRGLRVEPAGSTSPTLFDESNEDSGPADKPYSLADIRTLVEDSSGVAVTGRASETAKVVADCQECMKFGTPFLSGDRKFQVVTVLNPQQMSEVIAGVVVSEFEGEPRLELIATGNQLTLSPGRNGTLVVQEAMYADGDEDCCPSGWSVQVFRLHDGRFEPGQRFTRLNGES</sequence>
<accession>A0A7T4DJZ0</accession>
<evidence type="ECO:0000313" key="4">
    <source>
        <dbReference type="Proteomes" id="UP000595374"/>
    </source>
</evidence>